<dbReference type="RefSeq" id="WP_344890164.1">
    <property type="nucleotide sequence ID" value="NZ_BAAAZP010000163.1"/>
</dbReference>
<evidence type="ECO:0000256" key="3">
    <source>
        <dbReference type="ARBA" id="ARBA00023002"/>
    </source>
</evidence>
<proteinExistence type="predicted"/>
<dbReference type="Gene3D" id="3.20.20.30">
    <property type="entry name" value="Luciferase-like domain"/>
    <property type="match status" value="1"/>
</dbReference>
<evidence type="ECO:0000256" key="4">
    <source>
        <dbReference type="ARBA" id="ARBA00023033"/>
    </source>
</evidence>
<feature type="domain" description="Luciferase-like" evidence="5">
    <location>
        <begin position="32"/>
        <end position="323"/>
    </location>
</feature>
<reference evidence="7" key="1">
    <citation type="journal article" date="2019" name="Int. J. Syst. Evol. Microbiol.">
        <title>The Global Catalogue of Microorganisms (GCM) 10K type strain sequencing project: providing services to taxonomists for standard genome sequencing and annotation.</title>
        <authorList>
            <consortium name="The Broad Institute Genomics Platform"/>
            <consortium name="The Broad Institute Genome Sequencing Center for Infectious Disease"/>
            <person name="Wu L."/>
            <person name="Ma J."/>
        </authorList>
    </citation>
    <scope>NUCLEOTIDE SEQUENCE [LARGE SCALE GENOMIC DNA]</scope>
    <source>
        <strain evidence="7">JCM 16904</strain>
    </source>
</reference>
<evidence type="ECO:0000256" key="1">
    <source>
        <dbReference type="ARBA" id="ARBA00022630"/>
    </source>
</evidence>
<gene>
    <name evidence="6" type="ORF">GCM10022224_078520</name>
</gene>
<keyword evidence="4" id="KW-0503">Monooxygenase</keyword>
<evidence type="ECO:0000313" key="7">
    <source>
        <dbReference type="Proteomes" id="UP001500902"/>
    </source>
</evidence>
<protein>
    <submittedName>
        <fullName evidence="6">LLM class F420-dependent oxidoreductase</fullName>
    </submittedName>
</protein>
<evidence type="ECO:0000256" key="2">
    <source>
        <dbReference type="ARBA" id="ARBA00022643"/>
    </source>
</evidence>
<comment type="caution">
    <text evidence="6">The sequence shown here is derived from an EMBL/GenBank/DDBJ whole genome shotgun (WGS) entry which is preliminary data.</text>
</comment>
<evidence type="ECO:0000259" key="5">
    <source>
        <dbReference type="Pfam" id="PF00296"/>
    </source>
</evidence>
<dbReference type="SUPFAM" id="SSF51679">
    <property type="entry name" value="Bacterial luciferase-like"/>
    <property type="match status" value="1"/>
</dbReference>
<dbReference type="Proteomes" id="UP001500902">
    <property type="component" value="Unassembled WGS sequence"/>
</dbReference>
<keyword evidence="1" id="KW-0285">Flavoprotein</keyword>
<name>A0ABP7D905_9ACTN</name>
<keyword evidence="2" id="KW-0288">FMN</keyword>
<dbReference type="InterPro" id="IPR011251">
    <property type="entry name" value="Luciferase-like_dom"/>
</dbReference>
<dbReference type="InterPro" id="IPR050172">
    <property type="entry name" value="SsuD_RutA_monooxygenase"/>
</dbReference>
<dbReference type="EMBL" id="BAAAZP010000163">
    <property type="protein sequence ID" value="GAA3700958.1"/>
    <property type="molecule type" value="Genomic_DNA"/>
</dbReference>
<keyword evidence="3" id="KW-0560">Oxidoreductase</keyword>
<accession>A0ABP7D905</accession>
<sequence>MTTMRLGFAVPIFANPGVTDFRTPNFEALTREPVLDAVREAERLGYDSLWVADHMFLGRDGAILEGWTTLAFLAGATSTIRLGPIHLGDGFRHAPLAAKMIATLDFLSGGRFELFIDPGWREREHTAYGFDWEPDRAERVARLDATLDVMREMWTSDSPAVHNRFFEIDDAICAPKPTDPAGPRIWIGEAFDDATLDLIARRADVWNSMPAGLDVLREKIARVDRACLDRGRDPKTLRKTLETQVLIYEDRAESDALFARFDDLAKRHPSGSAMADVIEFVKEGNPHLGEAKSFDQLREEFVIGTPDEVAGKLASYAELGIDEVICWFMDFPDRRSMELLAAAR</sequence>
<dbReference type="InterPro" id="IPR036661">
    <property type="entry name" value="Luciferase-like_sf"/>
</dbReference>
<organism evidence="6 7">
    <name type="scientific">Nonomuraea antimicrobica</name>
    <dbReference type="NCBI Taxonomy" id="561173"/>
    <lineage>
        <taxon>Bacteria</taxon>
        <taxon>Bacillati</taxon>
        <taxon>Actinomycetota</taxon>
        <taxon>Actinomycetes</taxon>
        <taxon>Streptosporangiales</taxon>
        <taxon>Streptosporangiaceae</taxon>
        <taxon>Nonomuraea</taxon>
    </lineage>
</organism>
<dbReference type="Pfam" id="PF00296">
    <property type="entry name" value="Bac_luciferase"/>
    <property type="match status" value="1"/>
</dbReference>
<dbReference type="PANTHER" id="PTHR42847">
    <property type="entry name" value="ALKANESULFONATE MONOOXYGENASE"/>
    <property type="match status" value="1"/>
</dbReference>
<keyword evidence="7" id="KW-1185">Reference proteome</keyword>
<evidence type="ECO:0000313" key="6">
    <source>
        <dbReference type="EMBL" id="GAA3700958.1"/>
    </source>
</evidence>
<dbReference type="PANTHER" id="PTHR42847:SF4">
    <property type="entry name" value="ALKANESULFONATE MONOOXYGENASE-RELATED"/>
    <property type="match status" value="1"/>
</dbReference>